<comment type="subcellular location">
    <subcellularLocation>
        <location evidence="1">Cell inner membrane</location>
        <topology evidence="1">Single-pass membrane protein</topology>
        <orientation evidence="1">Periplasmic side</orientation>
    </subcellularLocation>
</comment>
<dbReference type="InterPro" id="IPR051045">
    <property type="entry name" value="TonB-dependent_transducer"/>
</dbReference>
<dbReference type="Gene3D" id="3.30.1150.10">
    <property type="match status" value="1"/>
</dbReference>
<evidence type="ECO:0000313" key="13">
    <source>
        <dbReference type="Proteomes" id="UP000248887"/>
    </source>
</evidence>
<keyword evidence="7" id="KW-0653">Protein transport</keyword>
<gene>
    <name evidence="12" type="ORF">DI549_03445</name>
</gene>
<dbReference type="GO" id="GO:0015031">
    <property type="term" value="P:protein transport"/>
    <property type="evidence" value="ECO:0007669"/>
    <property type="project" value="UniProtKB-KW"/>
</dbReference>
<dbReference type="EMBL" id="QFQD01000006">
    <property type="protein sequence ID" value="PZQ84943.1"/>
    <property type="molecule type" value="Genomic_DNA"/>
</dbReference>
<evidence type="ECO:0000256" key="4">
    <source>
        <dbReference type="ARBA" id="ARBA00022475"/>
    </source>
</evidence>
<dbReference type="InterPro" id="IPR037682">
    <property type="entry name" value="TonB_C"/>
</dbReference>
<keyword evidence="8" id="KW-1133">Transmembrane helix</keyword>
<dbReference type="PROSITE" id="PS52015">
    <property type="entry name" value="TONB_CTD"/>
    <property type="match status" value="1"/>
</dbReference>
<dbReference type="NCBIfam" id="TIGR01352">
    <property type="entry name" value="tonB_Cterm"/>
    <property type="match status" value="1"/>
</dbReference>
<evidence type="ECO:0000259" key="11">
    <source>
        <dbReference type="PROSITE" id="PS52015"/>
    </source>
</evidence>
<evidence type="ECO:0000256" key="7">
    <source>
        <dbReference type="ARBA" id="ARBA00022927"/>
    </source>
</evidence>
<protein>
    <submittedName>
        <fullName evidence="12">Energy transducer TonB</fullName>
    </submittedName>
</protein>
<organism evidence="12 13">
    <name type="scientific">Ancylobacter novellus</name>
    <name type="common">Thiobacillus novellus</name>
    <dbReference type="NCBI Taxonomy" id="921"/>
    <lineage>
        <taxon>Bacteria</taxon>
        <taxon>Pseudomonadati</taxon>
        <taxon>Pseudomonadota</taxon>
        <taxon>Alphaproteobacteria</taxon>
        <taxon>Hyphomicrobiales</taxon>
        <taxon>Xanthobacteraceae</taxon>
        <taxon>Ancylobacter</taxon>
    </lineage>
</organism>
<dbReference type="SUPFAM" id="SSF74653">
    <property type="entry name" value="TolA/TonB C-terminal domain"/>
    <property type="match status" value="1"/>
</dbReference>
<evidence type="ECO:0000256" key="3">
    <source>
        <dbReference type="ARBA" id="ARBA00022448"/>
    </source>
</evidence>
<evidence type="ECO:0000313" key="12">
    <source>
        <dbReference type="EMBL" id="PZQ84943.1"/>
    </source>
</evidence>
<accession>A0A2W5T0B3</accession>
<feature type="compositionally biased region" description="Basic and acidic residues" evidence="10">
    <location>
        <begin position="138"/>
        <end position="166"/>
    </location>
</feature>
<name>A0A2W5T0B3_ANCNO</name>
<keyword evidence="9" id="KW-0472">Membrane</keyword>
<evidence type="ECO:0000256" key="2">
    <source>
        <dbReference type="ARBA" id="ARBA00006555"/>
    </source>
</evidence>
<feature type="domain" description="TonB C-terminal" evidence="11">
    <location>
        <begin position="198"/>
        <end position="289"/>
    </location>
</feature>
<evidence type="ECO:0000256" key="8">
    <source>
        <dbReference type="ARBA" id="ARBA00022989"/>
    </source>
</evidence>
<comment type="caution">
    <text evidence="12">The sequence shown here is derived from an EMBL/GenBank/DDBJ whole genome shotgun (WGS) entry which is preliminary data.</text>
</comment>
<dbReference type="InterPro" id="IPR006260">
    <property type="entry name" value="TonB/TolA_C"/>
</dbReference>
<keyword evidence="3" id="KW-0813">Transport</keyword>
<dbReference type="AlphaFoldDB" id="A0A2W5T0B3"/>
<keyword evidence="4" id="KW-1003">Cell membrane</keyword>
<proteinExistence type="inferred from homology"/>
<feature type="compositionally biased region" description="Acidic residues" evidence="10">
    <location>
        <begin position="80"/>
        <end position="89"/>
    </location>
</feature>
<dbReference type="Pfam" id="PF13103">
    <property type="entry name" value="TonB_2"/>
    <property type="match status" value="1"/>
</dbReference>
<evidence type="ECO:0000256" key="10">
    <source>
        <dbReference type="SAM" id="MobiDB-lite"/>
    </source>
</evidence>
<feature type="compositionally biased region" description="Low complexity" evidence="10">
    <location>
        <begin position="111"/>
        <end position="124"/>
    </location>
</feature>
<dbReference type="PANTHER" id="PTHR33446">
    <property type="entry name" value="PROTEIN TONB-RELATED"/>
    <property type="match status" value="1"/>
</dbReference>
<feature type="compositionally biased region" description="Low complexity" evidence="10">
    <location>
        <begin position="169"/>
        <end position="200"/>
    </location>
</feature>
<feature type="region of interest" description="Disordered" evidence="10">
    <location>
        <begin position="65"/>
        <end position="208"/>
    </location>
</feature>
<dbReference type="GO" id="GO:0005886">
    <property type="term" value="C:plasma membrane"/>
    <property type="evidence" value="ECO:0007669"/>
    <property type="project" value="UniProtKB-SubCell"/>
</dbReference>
<evidence type="ECO:0000256" key="5">
    <source>
        <dbReference type="ARBA" id="ARBA00022519"/>
    </source>
</evidence>
<evidence type="ECO:0000256" key="9">
    <source>
        <dbReference type="ARBA" id="ARBA00023136"/>
    </source>
</evidence>
<keyword evidence="5" id="KW-0997">Cell inner membrane</keyword>
<dbReference type="GO" id="GO:0055085">
    <property type="term" value="P:transmembrane transport"/>
    <property type="evidence" value="ECO:0007669"/>
    <property type="project" value="InterPro"/>
</dbReference>
<keyword evidence="6" id="KW-0812">Transmembrane</keyword>
<comment type="similarity">
    <text evidence="2">Belongs to the TonB family.</text>
</comment>
<sequence>MSLMLLKGSRRQRAVETAAWVGCAVLVLAAHGAALGYIMSDPPMVAADEPAAIMIELAELPVAPEAAPSEVPPGPQMMEAPEEIEEEVPPDPLAKAEDVPPPEPEPEREPVPQVSESPAPDIEVPLPPPPPLSAELTPPEKKPDPPKERPKPTPKPKEREKSEKPPAPRTSAAPALDAAPAERVAAPSAGASSSSSRAPANWRSRLMAHLNRQKHFPAGETGSGRARVAFVIDRSGRVLRASLAASSGNPTFDSEAVAMVRRASPVPPPPPEVAGGTISFTVPVDFTRR</sequence>
<reference evidence="12 13" key="1">
    <citation type="submission" date="2017-08" db="EMBL/GenBank/DDBJ databases">
        <title>Infants hospitalized years apart are colonized by the same room-sourced microbial strains.</title>
        <authorList>
            <person name="Brooks B."/>
            <person name="Olm M.R."/>
            <person name="Firek B.A."/>
            <person name="Baker R."/>
            <person name="Thomas B.C."/>
            <person name="Morowitz M.J."/>
            <person name="Banfield J.F."/>
        </authorList>
    </citation>
    <scope>NUCLEOTIDE SEQUENCE [LARGE SCALE GENOMIC DNA]</scope>
    <source>
        <strain evidence="12">S2_005_001_R2_27</strain>
    </source>
</reference>
<evidence type="ECO:0000256" key="6">
    <source>
        <dbReference type="ARBA" id="ARBA00022692"/>
    </source>
</evidence>
<dbReference type="Proteomes" id="UP000248887">
    <property type="component" value="Unassembled WGS sequence"/>
</dbReference>
<evidence type="ECO:0000256" key="1">
    <source>
        <dbReference type="ARBA" id="ARBA00004383"/>
    </source>
</evidence>